<protein>
    <submittedName>
        <fullName evidence="4">D-alanyl-D-alanine carboxypeptidase/D-alanyl-D-alanine-endopeptidase</fullName>
        <ecNumber evidence="4">3.4.16.4</ecNumber>
    </submittedName>
</protein>
<proteinExistence type="inferred from homology"/>
<keyword evidence="4" id="KW-0645">Protease</keyword>
<sequence>MTSQAQAVAPAGLEASIHEITGRPEFSNARWGMRFHAVDTGESLYERNPDQPFIAASAAKVFTQGTVFDSLGPDHRFRTRVYRTGPVAGAVLAGDLVIVASGDLVLGGRIQADGTVAAPIPDHSYGSGPPAPGDPLEVIRQLSRQVAEHGIRRVTGRVRVDASLFREGREDIGVGGRRIPVSAMMINDNIIDVTVSPGATAGAPAVVRTSPDTGYLTLVNEVRTVAARAQAATPLAFTEDVENADGTRTVRLSGEVPLADGPPRSAFLSYYVPEPVRFAQIVFAEALREAGVSVEPGERDAASDAPPTRPRDLVAEHVSPPVSEQAKVMLQAGSNIHTVTFPYLVGSIAGGEREHPRQVYEEFRSRLFAQAGVDPDVGDDPGYTPDFFTTFLAHMAAREFFPAYRAALPVLGEEGALEDIEADSPAAGHVHAKTGGSTARDDRTPVSKALAGFIELPDRRLIAFAEFVELTGASAEVLEQARHALGEIVTAVYVSCGQEAGSR</sequence>
<dbReference type="InterPro" id="IPR000667">
    <property type="entry name" value="Peptidase_S13"/>
</dbReference>
<dbReference type="SUPFAM" id="SSF56601">
    <property type="entry name" value="beta-lactamase/transpeptidase-like"/>
    <property type="match status" value="1"/>
</dbReference>
<organism evidence="4 5">
    <name type="scientific">Streptomyces litchfieldiae</name>
    <dbReference type="NCBI Taxonomy" id="3075543"/>
    <lineage>
        <taxon>Bacteria</taxon>
        <taxon>Bacillati</taxon>
        <taxon>Actinomycetota</taxon>
        <taxon>Actinomycetes</taxon>
        <taxon>Kitasatosporales</taxon>
        <taxon>Streptomycetaceae</taxon>
        <taxon>Streptomyces</taxon>
    </lineage>
</organism>
<name>A0ABU2MW61_9ACTN</name>
<dbReference type="RefSeq" id="WP_311706449.1">
    <property type="nucleotide sequence ID" value="NZ_JAVREL010000013.1"/>
</dbReference>
<dbReference type="PANTHER" id="PTHR30023:SF0">
    <property type="entry name" value="PENICILLIN-SENSITIVE CARBOXYPEPTIDASE A"/>
    <property type="match status" value="1"/>
</dbReference>
<feature type="region of interest" description="Disordered" evidence="3">
    <location>
        <begin position="293"/>
        <end position="312"/>
    </location>
</feature>
<dbReference type="EMBL" id="JAVREL010000013">
    <property type="protein sequence ID" value="MDT0345329.1"/>
    <property type="molecule type" value="Genomic_DNA"/>
</dbReference>
<reference evidence="5" key="1">
    <citation type="submission" date="2023-07" db="EMBL/GenBank/DDBJ databases">
        <title>30 novel species of actinomycetes from the DSMZ collection.</title>
        <authorList>
            <person name="Nouioui I."/>
        </authorList>
    </citation>
    <scope>NUCLEOTIDE SEQUENCE [LARGE SCALE GENOMIC DNA]</scope>
    <source>
        <strain evidence="5">DSM 44938</strain>
    </source>
</reference>
<comment type="similarity">
    <text evidence="1">Belongs to the peptidase S13 family.</text>
</comment>
<keyword evidence="4" id="KW-0121">Carboxypeptidase</keyword>
<keyword evidence="5" id="KW-1185">Reference proteome</keyword>
<accession>A0ABU2MW61</accession>
<evidence type="ECO:0000256" key="1">
    <source>
        <dbReference type="ARBA" id="ARBA00006096"/>
    </source>
</evidence>
<gene>
    <name evidence="4" type="primary">dacB</name>
    <name evidence="4" type="ORF">RM590_22380</name>
</gene>
<dbReference type="GO" id="GO:0009002">
    <property type="term" value="F:serine-type D-Ala-D-Ala carboxypeptidase activity"/>
    <property type="evidence" value="ECO:0007669"/>
    <property type="project" value="UniProtKB-EC"/>
</dbReference>
<comment type="caution">
    <text evidence="4">The sequence shown here is derived from an EMBL/GenBank/DDBJ whole genome shotgun (WGS) entry which is preliminary data.</text>
</comment>
<dbReference type="Pfam" id="PF02113">
    <property type="entry name" value="Peptidase_S13"/>
    <property type="match status" value="1"/>
</dbReference>
<evidence type="ECO:0000256" key="3">
    <source>
        <dbReference type="SAM" id="MobiDB-lite"/>
    </source>
</evidence>
<dbReference type="InterPro" id="IPR012338">
    <property type="entry name" value="Beta-lactam/transpept-like"/>
</dbReference>
<dbReference type="Proteomes" id="UP001183246">
    <property type="component" value="Unassembled WGS sequence"/>
</dbReference>
<evidence type="ECO:0000313" key="4">
    <source>
        <dbReference type="EMBL" id="MDT0345329.1"/>
    </source>
</evidence>
<evidence type="ECO:0000313" key="5">
    <source>
        <dbReference type="Proteomes" id="UP001183246"/>
    </source>
</evidence>
<evidence type="ECO:0000256" key="2">
    <source>
        <dbReference type="ARBA" id="ARBA00022801"/>
    </source>
</evidence>
<dbReference type="Gene3D" id="3.40.710.10">
    <property type="entry name" value="DD-peptidase/beta-lactamase superfamily"/>
    <property type="match status" value="2"/>
</dbReference>
<dbReference type="PANTHER" id="PTHR30023">
    <property type="entry name" value="D-ALANYL-D-ALANINE CARBOXYPEPTIDASE"/>
    <property type="match status" value="1"/>
</dbReference>
<dbReference type="NCBIfam" id="TIGR00666">
    <property type="entry name" value="PBP4"/>
    <property type="match status" value="1"/>
</dbReference>
<keyword evidence="2 4" id="KW-0378">Hydrolase</keyword>
<dbReference type="Gene3D" id="3.50.80.20">
    <property type="entry name" value="D-Ala-D-Ala carboxypeptidase C, peptidase S13"/>
    <property type="match status" value="1"/>
</dbReference>
<dbReference type="EC" id="3.4.16.4" evidence="4"/>